<dbReference type="PROSITE" id="PS51349">
    <property type="entry name" value="FMN_HYDROXY_ACID_DH_2"/>
    <property type="match status" value="1"/>
</dbReference>
<evidence type="ECO:0000256" key="1">
    <source>
        <dbReference type="ARBA" id="ARBA00001917"/>
    </source>
</evidence>
<keyword evidence="4" id="KW-0560">Oxidoreductase</keyword>
<dbReference type="RefSeq" id="WP_345317512.1">
    <property type="nucleotide sequence ID" value="NZ_BAABLF010000027.1"/>
</dbReference>
<dbReference type="InterPro" id="IPR012133">
    <property type="entry name" value="Alpha-hydoxy_acid_DH_FMN"/>
</dbReference>
<feature type="domain" description="FMN hydroxy acid dehydrogenase" evidence="6">
    <location>
        <begin position="1"/>
        <end position="379"/>
    </location>
</feature>
<comment type="caution">
    <text evidence="7">The sequence shown here is derived from an EMBL/GenBank/DDBJ whole genome shotgun (WGS) entry which is preliminary data.</text>
</comment>
<sequence>MSVNAINIHDLKKLAKRRLPRPAFDYLDGGADDEQAMANNQSAFARYRMVPRVLEDVSHIDMSTKLLGQTLSMPLIVSPLGQQRMFHHEADRAGARAASRAETLFTLSSFSSFNIEQVAEASNGPKMFQIYVMADDALNQANLRRAKAAGYQSVCLTVDSVIGGNRERDLRNGLTMPVKLTLSSMIEFAKHPVWVWRYLYGEGRDLANMDGAPQASDGQAFMTYLQSLAERRLTWEHAERMIQAWDGPFAIKGISAVADAVKAAKIGASAIFISNHGGRQMDSAPAPIDLVAEIRAAVGDKVELIVDGGITRGSDIIKALALGADACAIGKAYGYGLAAAGEEGALRALEILRAELQREMILLGAANVEAVKSLEVKRL</sequence>
<dbReference type="InterPro" id="IPR008259">
    <property type="entry name" value="FMN_hydac_DH_AS"/>
</dbReference>
<dbReference type="Pfam" id="PF01070">
    <property type="entry name" value="FMN_dh"/>
    <property type="match status" value="1"/>
</dbReference>
<evidence type="ECO:0000256" key="2">
    <source>
        <dbReference type="ARBA" id="ARBA00022630"/>
    </source>
</evidence>
<name>A0ABP9SBA8_9GAMM</name>
<dbReference type="Gene3D" id="3.20.20.70">
    <property type="entry name" value="Aldolase class I"/>
    <property type="match status" value="1"/>
</dbReference>
<evidence type="ECO:0000259" key="6">
    <source>
        <dbReference type="PROSITE" id="PS51349"/>
    </source>
</evidence>
<reference evidence="8" key="1">
    <citation type="journal article" date="2019" name="Int. J. Syst. Evol. Microbiol.">
        <title>The Global Catalogue of Microorganisms (GCM) 10K type strain sequencing project: providing services to taxonomists for standard genome sequencing and annotation.</title>
        <authorList>
            <consortium name="The Broad Institute Genomics Platform"/>
            <consortium name="The Broad Institute Genome Sequencing Center for Infectious Disease"/>
            <person name="Wu L."/>
            <person name="Ma J."/>
        </authorList>
    </citation>
    <scope>NUCLEOTIDE SEQUENCE [LARGE SCALE GENOMIC DNA]</scope>
    <source>
        <strain evidence="8">JCM 18720</strain>
    </source>
</reference>
<dbReference type="Proteomes" id="UP001501600">
    <property type="component" value="Unassembled WGS sequence"/>
</dbReference>
<dbReference type="InterPro" id="IPR037396">
    <property type="entry name" value="FMN_HAD"/>
</dbReference>
<dbReference type="PIRSF" id="PIRSF000138">
    <property type="entry name" value="Al-hdrx_acd_dh"/>
    <property type="match status" value="1"/>
</dbReference>
<organism evidence="7 8">
    <name type="scientific">Ferrimonas gelatinilytica</name>
    <dbReference type="NCBI Taxonomy" id="1255257"/>
    <lineage>
        <taxon>Bacteria</taxon>
        <taxon>Pseudomonadati</taxon>
        <taxon>Pseudomonadota</taxon>
        <taxon>Gammaproteobacteria</taxon>
        <taxon>Alteromonadales</taxon>
        <taxon>Ferrimonadaceae</taxon>
        <taxon>Ferrimonas</taxon>
    </lineage>
</organism>
<evidence type="ECO:0000256" key="5">
    <source>
        <dbReference type="ARBA" id="ARBA00024042"/>
    </source>
</evidence>
<protein>
    <submittedName>
        <fullName evidence="7">Alpha-hydroxy acid oxidase</fullName>
    </submittedName>
</protein>
<dbReference type="PROSITE" id="PS00557">
    <property type="entry name" value="FMN_HYDROXY_ACID_DH_1"/>
    <property type="match status" value="1"/>
</dbReference>
<keyword evidence="3" id="KW-0288">FMN</keyword>
<dbReference type="InterPro" id="IPR000262">
    <property type="entry name" value="FMN-dep_DH"/>
</dbReference>
<accession>A0ABP9SBA8</accession>
<proteinExistence type="inferred from homology"/>
<dbReference type="PANTHER" id="PTHR10578">
    <property type="entry name" value="S -2-HYDROXY-ACID OXIDASE-RELATED"/>
    <property type="match status" value="1"/>
</dbReference>
<evidence type="ECO:0000313" key="8">
    <source>
        <dbReference type="Proteomes" id="UP001501600"/>
    </source>
</evidence>
<keyword evidence="8" id="KW-1185">Reference proteome</keyword>
<dbReference type="CDD" id="cd02809">
    <property type="entry name" value="alpha_hydroxyacid_oxid_FMN"/>
    <property type="match status" value="1"/>
</dbReference>
<comment type="similarity">
    <text evidence="5">Belongs to the FMN-dependent alpha-hydroxy acid dehydrogenase family.</text>
</comment>
<dbReference type="SUPFAM" id="SSF51395">
    <property type="entry name" value="FMN-linked oxidoreductases"/>
    <property type="match status" value="1"/>
</dbReference>
<gene>
    <name evidence="7" type="ORF">GCM10025772_25340</name>
</gene>
<dbReference type="EMBL" id="BAABLF010000027">
    <property type="protein sequence ID" value="GAA5193764.1"/>
    <property type="molecule type" value="Genomic_DNA"/>
</dbReference>
<comment type="cofactor">
    <cofactor evidence="1">
        <name>FMN</name>
        <dbReference type="ChEBI" id="CHEBI:58210"/>
    </cofactor>
</comment>
<evidence type="ECO:0000256" key="4">
    <source>
        <dbReference type="ARBA" id="ARBA00023002"/>
    </source>
</evidence>
<evidence type="ECO:0000256" key="3">
    <source>
        <dbReference type="ARBA" id="ARBA00022643"/>
    </source>
</evidence>
<dbReference type="PANTHER" id="PTHR10578:SF107">
    <property type="entry name" value="2-HYDROXYACID OXIDASE 1"/>
    <property type="match status" value="1"/>
</dbReference>
<dbReference type="InterPro" id="IPR013785">
    <property type="entry name" value="Aldolase_TIM"/>
</dbReference>
<keyword evidence="2" id="KW-0285">Flavoprotein</keyword>
<evidence type="ECO:0000313" key="7">
    <source>
        <dbReference type="EMBL" id="GAA5193764.1"/>
    </source>
</evidence>